<gene>
    <name evidence="1" type="ORF">L0P57_01760</name>
</gene>
<name>A0ABS9MFT6_9FIRM</name>
<organism evidence="1 2">
    <name type="scientific">Anaeromassilibacillus senegalensis</name>
    <dbReference type="NCBI Taxonomy" id="1673717"/>
    <lineage>
        <taxon>Bacteria</taxon>
        <taxon>Bacillati</taxon>
        <taxon>Bacillota</taxon>
        <taxon>Clostridia</taxon>
        <taxon>Eubacteriales</taxon>
        <taxon>Acutalibacteraceae</taxon>
        <taxon>Anaeromassilibacillus</taxon>
    </lineage>
</organism>
<reference evidence="1 2" key="1">
    <citation type="submission" date="2022-01" db="EMBL/GenBank/DDBJ databases">
        <title>Collection of gut derived symbiotic bacterial strains cultured from healthy donors.</title>
        <authorList>
            <person name="Lin H."/>
            <person name="Kohout C."/>
            <person name="Waligurski E."/>
            <person name="Pamer E.G."/>
        </authorList>
    </citation>
    <scope>NUCLEOTIDE SEQUENCE [LARGE SCALE GENOMIC DNA]</scope>
    <source>
        <strain evidence="1 2">DFI.7.58</strain>
    </source>
</reference>
<keyword evidence="2" id="KW-1185">Reference proteome</keyword>
<comment type="caution">
    <text evidence="1">The sequence shown here is derived from an EMBL/GenBank/DDBJ whole genome shotgun (WGS) entry which is preliminary data.</text>
</comment>
<proteinExistence type="predicted"/>
<dbReference type="Proteomes" id="UP001298681">
    <property type="component" value="Unassembled WGS sequence"/>
</dbReference>
<evidence type="ECO:0000313" key="2">
    <source>
        <dbReference type="Proteomes" id="UP001298681"/>
    </source>
</evidence>
<dbReference type="RefSeq" id="WP_191362390.1">
    <property type="nucleotide sequence ID" value="NZ_JAKNHQ010000002.1"/>
</dbReference>
<protein>
    <submittedName>
        <fullName evidence="1">Uncharacterized protein</fullName>
    </submittedName>
</protein>
<evidence type="ECO:0000313" key="1">
    <source>
        <dbReference type="EMBL" id="MCG4609673.1"/>
    </source>
</evidence>
<sequence length="84" mass="9796">MKRYFFRAHKWDAVNGLFGGQKDFDPRRYETYEELEVVQQDDGRFSVWGNFAEDTDLLRDTRKDTQGLFAAVAALADEVVVEED</sequence>
<dbReference type="EMBL" id="JAKNHQ010000002">
    <property type="protein sequence ID" value="MCG4609673.1"/>
    <property type="molecule type" value="Genomic_DNA"/>
</dbReference>
<accession>A0ABS9MFT6</accession>